<sequence>MDIMSQMEVIYLPCCSSQVFLFGSCILIQKQSHCRQFNYCYLVLLDLKSENISFITIPFSKNTINFSLVSR</sequence>
<reference evidence="1" key="1">
    <citation type="submission" date="2014-09" db="EMBL/GenBank/DDBJ databases">
        <authorList>
            <person name="Magalhaes I.L.F."/>
            <person name="Oliveira U."/>
            <person name="Santos F.R."/>
            <person name="Vidigal T.H.D.A."/>
            <person name="Brescovit A.D."/>
            <person name="Santos A.J."/>
        </authorList>
    </citation>
    <scope>NUCLEOTIDE SEQUENCE</scope>
    <source>
        <tissue evidence="1">Shoot tissue taken approximately 20 cm above the soil surface</tissue>
    </source>
</reference>
<evidence type="ECO:0000313" key="1">
    <source>
        <dbReference type="EMBL" id="JAD80620.1"/>
    </source>
</evidence>
<proteinExistence type="predicted"/>
<organism evidence="1">
    <name type="scientific">Arundo donax</name>
    <name type="common">Giant reed</name>
    <name type="synonym">Donax arundinaceus</name>
    <dbReference type="NCBI Taxonomy" id="35708"/>
    <lineage>
        <taxon>Eukaryota</taxon>
        <taxon>Viridiplantae</taxon>
        <taxon>Streptophyta</taxon>
        <taxon>Embryophyta</taxon>
        <taxon>Tracheophyta</taxon>
        <taxon>Spermatophyta</taxon>
        <taxon>Magnoliopsida</taxon>
        <taxon>Liliopsida</taxon>
        <taxon>Poales</taxon>
        <taxon>Poaceae</taxon>
        <taxon>PACMAD clade</taxon>
        <taxon>Arundinoideae</taxon>
        <taxon>Arundineae</taxon>
        <taxon>Arundo</taxon>
    </lineage>
</organism>
<reference evidence="1" key="2">
    <citation type="journal article" date="2015" name="Data Brief">
        <title>Shoot transcriptome of the giant reed, Arundo donax.</title>
        <authorList>
            <person name="Barrero R.A."/>
            <person name="Guerrero F.D."/>
            <person name="Moolhuijzen P."/>
            <person name="Goolsby J.A."/>
            <person name="Tidwell J."/>
            <person name="Bellgard S.E."/>
            <person name="Bellgard M.I."/>
        </authorList>
    </citation>
    <scope>NUCLEOTIDE SEQUENCE</scope>
    <source>
        <tissue evidence="1">Shoot tissue taken approximately 20 cm above the soil surface</tissue>
    </source>
</reference>
<dbReference type="AlphaFoldDB" id="A0A0A9D4S6"/>
<accession>A0A0A9D4S6</accession>
<dbReference type="EMBL" id="GBRH01217275">
    <property type="protein sequence ID" value="JAD80620.1"/>
    <property type="molecule type" value="Transcribed_RNA"/>
</dbReference>
<name>A0A0A9D4S6_ARUDO</name>
<protein>
    <submittedName>
        <fullName evidence="1">Uncharacterized protein</fullName>
    </submittedName>
</protein>